<feature type="domain" description="Flavin reductase like" evidence="2">
    <location>
        <begin position="10"/>
        <end position="152"/>
    </location>
</feature>
<dbReference type="PANTHER" id="PTHR30466">
    <property type="entry name" value="FLAVIN REDUCTASE"/>
    <property type="match status" value="1"/>
</dbReference>
<evidence type="ECO:0000256" key="1">
    <source>
        <dbReference type="ARBA" id="ARBA00023002"/>
    </source>
</evidence>
<dbReference type="Pfam" id="PF01613">
    <property type="entry name" value="Flavin_Reduct"/>
    <property type="match status" value="1"/>
</dbReference>
<evidence type="ECO:0000259" key="2">
    <source>
        <dbReference type="SMART" id="SM00903"/>
    </source>
</evidence>
<dbReference type="InterPro" id="IPR002563">
    <property type="entry name" value="Flavin_Rdtase-like_dom"/>
</dbReference>
<dbReference type="InterPro" id="IPR012349">
    <property type="entry name" value="Split_barrel_FMN-bd"/>
</dbReference>
<dbReference type="RefSeq" id="WP_344132864.1">
    <property type="nucleotide sequence ID" value="NZ_BAAALT010000103.1"/>
</dbReference>
<keyword evidence="1" id="KW-0560">Oxidoreductase</keyword>
<dbReference type="Proteomes" id="UP001500218">
    <property type="component" value="Unassembled WGS sequence"/>
</dbReference>
<protein>
    <submittedName>
        <fullName evidence="3">Flavin reductase family protein</fullName>
    </submittedName>
</protein>
<dbReference type="InterPro" id="IPR050268">
    <property type="entry name" value="NADH-dep_flavin_reductase"/>
</dbReference>
<name>A0ABP4YC36_9ACTN</name>
<comment type="caution">
    <text evidence="3">The sequence shown here is derived from an EMBL/GenBank/DDBJ whole genome shotgun (WGS) entry which is preliminary data.</text>
</comment>
<accession>A0ABP4YC36</accession>
<proteinExistence type="predicted"/>
<dbReference type="SUPFAM" id="SSF50475">
    <property type="entry name" value="FMN-binding split barrel"/>
    <property type="match status" value="1"/>
</dbReference>
<sequence length="157" mass="16773">MEASTFDRFTGQLDYPMFVLTVPGSGCLIGFATQCSIDPPRFLACLSKANHTYRAAARALAVAVHRLGPADHDLAELFGTETGDEVDKLARCAWRPGPHGVPLLDRCPAWLVGEIDSRVDLGDHEGLLLRPIEVGPGADTPPLMFAAVRDLNAGHGA</sequence>
<reference evidence="4" key="1">
    <citation type="journal article" date="2019" name="Int. J. Syst. Evol. Microbiol.">
        <title>The Global Catalogue of Microorganisms (GCM) 10K type strain sequencing project: providing services to taxonomists for standard genome sequencing and annotation.</title>
        <authorList>
            <consortium name="The Broad Institute Genomics Platform"/>
            <consortium name="The Broad Institute Genome Sequencing Center for Infectious Disease"/>
            <person name="Wu L."/>
            <person name="Ma J."/>
        </authorList>
    </citation>
    <scope>NUCLEOTIDE SEQUENCE [LARGE SCALE GENOMIC DNA]</scope>
    <source>
        <strain evidence="4">JCM 13250</strain>
    </source>
</reference>
<organism evidence="3 4">
    <name type="scientific">Luedemannella flava</name>
    <dbReference type="NCBI Taxonomy" id="349316"/>
    <lineage>
        <taxon>Bacteria</taxon>
        <taxon>Bacillati</taxon>
        <taxon>Actinomycetota</taxon>
        <taxon>Actinomycetes</taxon>
        <taxon>Micromonosporales</taxon>
        <taxon>Micromonosporaceae</taxon>
        <taxon>Luedemannella</taxon>
    </lineage>
</organism>
<evidence type="ECO:0000313" key="3">
    <source>
        <dbReference type="EMBL" id="GAA1810612.1"/>
    </source>
</evidence>
<evidence type="ECO:0000313" key="4">
    <source>
        <dbReference type="Proteomes" id="UP001500218"/>
    </source>
</evidence>
<dbReference type="SMART" id="SM00903">
    <property type="entry name" value="Flavin_Reduct"/>
    <property type="match status" value="1"/>
</dbReference>
<dbReference type="Gene3D" id="2.30.110.10">
    <property type="entry name" value="Electron Transport, Fmn-binding Protein, Chain A"/>
    <property type="match status" value="1"/>
</dbReference>
<gene>
    <name evidence="3" type="ORF">GCM10009682_35290</name>
</gene>
<keyword evidence="4" id="KW-1185">Reference proteome</keyword>
<dbReference type="PANTHER" id="PTHR30466:SF15">
    <property type="entry name" value="POSSIBLE OXIDOREDUCTASE"/>
    <property type="match status" value="1"/>
</dbReference>
<dbReference type="EMBL" id="BAAALT010000103">
    <property type="protein sequence ID" value="GAA1810612.1"/>
    <property type="molecule type" value="Genomic_DNA"/>
</dbReference>